<dbReference type="PANTHER" id="PTHR30168:SF0">
    <property type="entry name" value="INNER MEMBRANE PROTEIN"/>
    <property type="match status" value="1"/>
</dbReference>
<keyword evidence="3" id="KW-1133">Transmembrane helix</keyword>
<proteinExistence type="predicted"/>
<comment type="subcellular location">
    <subcellularLocation>
        <location evidence="1">Membrane</location>
        <topology evidence="1">Single-pass membrane protein</topology>
    </subcellularLocation>
</comment>
<keyword evidence="4" id="KW-0472">Membrane</keyword>
<dbReference type="PANTHER" id="PTHR30168">
    <property type="entry name" value="PUTATIVE MEMBRANE PROTEIN YPFJ"/>
    <property type="match status" value="1"/>
</dbReference>
<dbReference type="EMBL" id="BAABDQ010000003">
    <property type="protein sequence ID" value="GAA3537919.1"/>
    <property type="molecule type" value="Genomic_DNA"/>
</dbReference>
<dbReference type="Proteomes" id="UP001500630">
    <property type="component" value="Unassembled WGS sequence"/>
</dbReference>
<feature type="chain" id="PRO_5045360093" description="Metalloprotease" evidence="5">
    <location>
        <begin position="30"/>
        <end position="274"/>
    </location>
</feature>
<name>A0ABP6VMZ7_9ACTN</name>
<evidence type="ECO:0000256" key="5">
    <source>
        <dbReference type="SAM" id="SignalP"/>
    </source>
</evidence>
<evidence type="ECO:0000256" key="4">
    <source>
        <dbReference type="ARBA" id="ARBA00023136"/>
    </source>
</evidence>
<keyword evidence="2" id="KW-0812">Transmembrane</keyword>
<dbReference type="InterPro" id="IPR007343">
    <property type="entry name" value="Uncharacterised_pept_Zn_put"/>
</dbReference>
<evidence type="ECO:0000256" key="1">
    <source>
        <dbReference type="ARBA" id="ARBA00004167"/>
    </source>
</evidence>
<keyword evidence="7" id="KW-1185">Reference proteome</keyword>
<feature type="signal peptide" evidence="5">
    <location>
        <begin position="1"/>
        <end position="29"/>
    </location>
</feature>
<protein>
    <recommendedName>
        <fullName evidence="8">Metalloprotease</fullName>
    </recommendedName>
</protein>
<dbReference type="RefSeq" id="WP_345560074.1">
    <property type="nucleotide sequence ID" value="NZ_BAABDQ010000003.1"/>
</dbReference>
<keyword evidence="5" id="KW-0732">Signal</keyword>
<reference evidence="7" key="1">
    <citation type="journal article" date="2019" name="Int. J. Syst. Evol. Microbiol.">
        <title>The Global Catalogue of Microorganisms (GCM) 10K type strain sequencing project: providing services to taxonomists for standard genome sequencing and annotation.</title>
        <authorList>
            <consortium name="The Broad Institute Genomics Platform"/>
            <consortium name="The Broad Institute Genome Sequencing Center for Infectious Disease"/>
            <person name="Wu L."/>
            <person name="Ma J."/>
        </authorList>
    </citation>
    <scope>NUCLEOTIDE SEQUENCE [LARGE SCALE GENOMIC DNA]</scope>
    <source>
        <strain evidence="7">JCM 17326</strain>
    </source>
</reference>
<evidence type="ECO:0000256" key="3">
    <source>
        <dbReference type="ARBA" id="ARBA00022989"/>
    </source>
</evidence>
<organism evidence="6 7">
    <name type="scientific">Nonomuraea rosea</name>
    <dbReference type="NCBI Taxonomy" id="638574"/>
    <lineage>
        <taxon>Bacteria</taxon>
        <taxon>Bacillati</taxon>
        <taxon>Actinomycetota</taxon>
        <taxon>Actinomycetes</taxon>
        <taxon>Streptosporangiales</taxon>
        <taxon>Streptosporangiaceae</taxon>
        <taxon>Nonomuraea</taxon>
    </lineage>
</organism>
<evidence type="ECO:0008006" key="8">
    <source>
        <dbReference type="Google" id="ProtNLM"/>
    </source>
</evidence>
<sequence>MRIPRLALMAGVLASSLFAGVLSAGAAQAATVAGPGFKPVLTKSTLYKTGKLGFETCEEPQVQSGSLDEARLYFEALLGCLDKAWGPKVKKAGFTFTKPKFRVITKPDKKGKCGGFPQGGGVQAIYCRLDKTITFLLTPQIVEEPTDLQLMATLAHEYGHHLQYLTGMFKALDTPAKKTEARYLEESRRVELQAQCLSGVFIGSIWGSLGRPESDYQLLLKAKHGLGLGVIGVRDSADETHASNAANSRWIKRGFDAKSAGGCNTWTAAKSQVS</sequence>
<gene>
    <name evidence="6" type="ORF">GCM10022419_017360</name>
</gene>
<comment type="caution">
    <text evidence="6">The sequence shown here is derived from an EMBL/GenBank/DDBJ whole genome shotgun (WGS) entry which is preliminary data.</text>
</comment>
<evidence type="ECO:0000313" key="7">
    <source>
        <dbReference type="Proteomes" id="UP001500630"/>
    </source>
</evidence>
<evidence type="ECO:0000256" key="2">
    <source>
        <dbReference type="ARBA" id="ARBA00022692"/>
    </source>
</evidence>
<evidence type="ECO:0000313" key="6">
    <source>
        <dbReference type="EMBL" id="GAA3537919.1"/>
    </source>
</evidence>
<dbReference type="Pfam" id="PF04228">
    <property type="entry name" value="Zn_peptidase"/>
    <property type="match status" value="1"/>
</dbReference>
<accession>A0ABP6VMZ7</accession>